<comment type="caution">
    <text evidence="1">The sequence shown here is derived from an EMBL/GenBank/DDBJ whole genome shotgun (WGS) entry which is preliminary data.</text>
</comment>
<dbReference type="Proteomes" id="UP000607653">
    <property type="component" value="Unassembled WGS sequence"/>
</dbReference>
<organism evidence="1 2">
    <name type="scientific">Nelumbo nucifera</name>
    <name type="common">Sacred lotus</name>
    <dbReference type="NCBI Taxonomy" id="4432"/>
    <lineage>
        <taxon>Eukaryota</taxon>
        <taxon>Viridiplantae</taxon>
        <taxon>Streptophyta</taxon>
        <taxon>Embryophyta</taxon>
        <taxon>Tracheophyta</taxon>
        <taxon>Spermatophyta</taxon>
        <taxon>Magnoliopsida</taxon>
        <taxon>Proteales</taxon>
        <taxon>Nelumbonaceae</taxon>
        <taxon>Nelumbo</taxon>
    </lineage>
</organism>
<dbReference type="AlphaFoldDB" id="A0A822XZB8"/>
<keyword evidence="2" id="KW-1185">Reference proteome</keyword>
<evidence type="ECO:0000313" key="1">
    <source>
        <dbReference type="EMBL" id="DAD24155.1"/>
    </source>
</evidence>
<gene>
    <name evidence="1" type="ORF">HUJ06_025618</name>
</gene>
<name>A0A822XZB8_NELNU</name>
<accession>A0A822XZB8</accession>
<evidence type="ECO:0000313" key="2">
    <source>
        <dbReference type="Proteomes" id="UP000607653"/>
    </source>
</evidence>
<dbReference type="EMBL" id="DUZY01000001">
    <property type="protein sequence ID" value="DAD24155.1"/>
    <property type="molecule type" value="Genomic_DNA"/>
</dbReference>
<protein>
    <submittedName>
        <fullName evidence="1">Uncharacterized protein</fullName>
    </submittedName>
</protein>
<sequence>MEGFLACIHYFLALNKVQVEKKKIKQFNFFIAKSATKQAFTVYKKKCALLRF</sequence>
<proteinExistence type="predicted"/>
<reference evidence="1 2" key="1">
    <citation type="journal article" date="2020" name="Mol. Biol. Evol.">
        <title>Distinct Expression and Methylation Patterns for Genes with Different Fates following a Single Whole-Genome Duplication in Flowering Plants.</title>
        <authorList>
            <person name="Shi T."/>
            <person name="Rahmani R.S."/>
            <person name="Gugger P.F."/>
            <person name="Wang M."/>
            <person name="Li H."/>
            <person name="Zhang Y."/>
            <person name="Li Z."/>
            <person name="Wang Q."/>
            <person name="Van de Peer Y."/>
            <person name="Marchal K."/>
            <person name="Chen J."/>
        </authorList>
    </citation>
    <scope>NUCLEOTIDE SEQUENCE [LARGE SCALE GENOMIC DNA]</scope>
    <source>
        <tissue evidence="1">Leaf</tissue>
    </source>
</reference>